<sequence>MRNIQLHNRAPNLAMIWSGKVCFREPLITKIKGSLCLFLYPTIKGGDAMVSSICYFEVVIVMDI</sequence>
<dbReference type="AlphaFoldDB" id="A0A2U3L015"/>
<gene>
    <name evidence="1" type="ORF">SBF1_3240002</name>
</gene>
<dbReference type="Proteomes" id="UP000238916">
    <property type="component" value="Unassembled WGS sequence"/>
</dbReference>
<proteinExistence type="predicted"/>
<organism evidence="1 2">
    <name type="scientific">Candidatus Desulfosporosinus infrequens</name>
    <dbReference type="NCBI Taxonomy" id="2043169"/>
    <lineage>
        <taxon>Bacteria</taxon>
        <taxon>Bacillati</taxon>
        <taxon>Bacillota</taxon>
        <taxon>Clostridia</taxon>
        <taxon>Eubacteriales</taxon>
        <taxon>Desulfitobacteriaceae</taxon>
        <taxon>Desulfosporosinus</taxon>
    </lineage>
</organism>
<dbReference type="EMBL" id="OMOF01000251">
    <property type="protein sequence ID" value="SPF45255.1"/>
    <property type="molecule type" value="Genomic_DNA"/>
</dbReference>
<protein>
    <submittedName>
        <fullName evidence="1">Uncharacterized protein</fullName>
    </submittedName>
</protein>
<evidence type="ECO:0000313" key="1">
    <source>
        <dbReference type="EMBL" id="SPF45255.1"/>
    </source>
</evidence>
<evidence type="ECO:0000313" key="2">
    <source>
        <dbReference type="Proteomes" id="UP000238916"/>
    </source>
</evidence>
<accession>A0A2U3L015</accession>
<name>A0A2U3L015_9FIRM</name>
<reference evidence="2" key="1">
    <citation type="submission" date="2018-02" db="EMBL/GenBank/DDBJ databases">
        <authorList>
            <person name="Hausmann B."/>
        </authorList>
    </citation>
    <scope>NUCLEOTIDE SEQUENCE [LARGE SCALE GENOMIC DNA]</scope>
    <source>
        <strain evidence="2">Peat soil MAG SbF1</strain>
    </source>
</reference>